<protein>
    <recommendedName>
        <fullName evidence="3">LysM domain-containing protein</fullName>
    </recommendedName>
</protein>
<sequence>MDLVSKLVWATHLCAIVLADPTLFASDTPSNNYIFPVFLDQALYFNVNASHTSATDVSLVFQENAEMLSTDPACEAVPAPNRTWCTPTYADNCSCQIVDMYSGTTLLRTNLMPTLGKVAVGTYGIIVRRFAPLQSMRICFQALWRCNPATDSARTNLSDQRCYYTSNGQLDPEFYPPRCVFIHVKQNPAIVSVLPLDSLQLIQAFTFSESGKSPPWRRPITNSSVVLSVGELLQLNVDAFDPNENDDVDVGIVSNARLPYSAGLGLRQCCNDDFSSCEFRPYNYKQEFDVNTTACTSNTNQAPGQISQPVVVSRCTTACVRQAAPRPCRAVRRVFRFLATEDLVGQLFSQISFFATDNSGSLDSRNQGVGTRLCCQSSDLPCLLNVSVSVRVVASAPAFLDPTPPHNYMLTAYVNCPIKVLGVYGYYATGQELVPEGCVLGSVMTGEPGPCTSASRDCQCNPLWPAGMYATPQVPFAWRPFNFSSRAAGTVFNFKSTTGSLVPVFSNASNSTVVTVLLTANNMVPPGSFVVIRNLMGGDDRGRGVNLNFSNCGGFVNITQVGKWDVDTGTLRFGLEAPTASLLLRFSVFGNVNAANWSAGVDPPALYSPFYWLTANYTASAAGAQTVVSFCLRANTMLPPGTAVTIRNLKNMAAINTGAVPVASSALRPTGILDASSESLRVVTSSPTYALSFSVTVAGPVTASFAAVEAAPDALNEALYANVTITTTPMQRSAVAGCGITEGPTDTLGGVARVGTQRLLRWTPSQAQAGRTYSVCMRLASRAGPVSALRCFKIKVEKCRHCIVAGETWNTLAAVYATDWLQLWSANAGAPVAPIWGSSGVDGTSPDLLAPGNVVRLGAIYKTRTMGGFLDLARNFGTSQEALLAANPEIVAFAPVGPVLAGGPPLVPAGYEVCLLPPICRANLALDGSIMLPTSA</sequence>
<evidence type="ECO:0000313" key="2">
    <source>
        <dbReference type="EMBL" id="CAD8661741.1"/>
    </source>
</evidence>
<keyword evidence="1" id="KW-0732">Signal</keyword>
<dbReference type="EMBL" id="HBEZ01059093">
    <property type="protein sequence ID" value="CAD8661741.1"/>
    <property type="molecule type" value="Transcribed_RNA"/>
</dbReference>
<dbReference type="AlphaFoldDB" id="A0A7S0R0I7"/>
<organism evidence="2">
    <name type="scientific">Cryptomonas curvata</name>
    <dbReference type="NCBI Taxonomy" id="233186"/>
    <lineage>
        <taxon>Eukaryota</taxon>
        <taxon>Cryptophyceae</taxon>
        <taxon>Cryptomonadales</taxon>
        <taxon>Cryptomonadaceae</taxon>
        <taxon>Cryptomonas</taxon>
    </lineage>
</organism>
<name>A0A7S0R0I7_9CRYP</name>
<gene>
    <name evidence="2" type="ORF">CCUR1050_LOCUS32414</name>
</gene>
<feature type="chain" id="PRO_5030776259" description="LysM domain-containing protein" evidence="1">
    <location>
        <begin position="20"/>
        <end position="936"/>
    </location>
</feature>
<proteinExistence type="predicted"/>
<reference evidence="2" key="1">
    <citation type="submission" date="2021-01" db="EMBL/GenBank/DDBJ databases">
        <authorList>
            <person name="Corre E."/>
            <person name="Pelletier E."/>
            <person name="Niang G."/>
            <person name="Scheremetjew M."/>
            <person name="Finn R."/>
            <person name="Kale V."/>
            <person name="Holt S."/>
            <person name="Cochrane G."/>
            <person name="Meng A."/>
            <person name="Brown T."/>
            <person name="Cohen L."/>
        </authorList>
    </citation>
    <scope>NUCLEOTIDE SEQUENCE</scope>
    <source>
        <strain evidence="2">CCAP979/52</strain>
    </source>
</reference>
<accession>A0A7S0R0I7</accession>
<evidence type="ECO:0008006" key="3">
    <source>
        <dbReference type="Google" id="ProtNLM"/>
    </source>
</evidence>
<evidence type="ECO:0000256" key="1">
    <source>
        <dbReference type="SAM" id="SignalP"/>
    </source>
</evidence>
<feature type="signal peptide" evidence="1">
    <location>
        <begin position="1"/>
        <end position="19"/>
    </location>
</feature>